<comment type="caution">
    <text evidence="2">The sequence shown here is derived from an EMBL/GenBank/DDBJ whole genome shotgun (WGS) entry which is preliminary data.</text>
</comment>
<evidence type="ECO:0000313" key="2">
    <source>
        <dbReference type="EMBL" id="KAF5254096.1"/>
    </source>
</evidence>
<gene>
    <name evidence="2" type="ORF">FOXYS1_14433</name>
</gene>
<sequence>MFSPLKYGVAVSAMDNEKQPDKRATRLGNFFAGSDVIADFESQSPKVIPPQIDTSGDERTSDKKAKTLLKSIPDIPPKAQQVSKPPKRVAFAGLPVIVENPTAILGPKKHVEDNRITASLEHDQTKTNRLERHFERYYKITLGRNMDVQLARTKPAAFEEKPPLLDEKQSSVLFWTLSGSESEEQVSVVRKIENRRFVKGIGVYTMPTPGEFTVVYEFMPVSLAEIAASRKVRGPELAYILKQVKICTVTSFTYQSGILADLFTKGGQHFCSYGTTDNLLAGFWRITVELMNGYLKKDMQGDHVDYAKWTAYPAAVDFYKCLETLNHAQRNEERLLPAKTRTLHSRFETVKEKIQS</sequence>
<dbReference type="Proteomes" id="UP000558688">
    <property type="component" value="Unassembled WGS sequence"/>
</dbReference>
<proteinExistence type="predicted"/>
<dbReference type="AlphaFoldDB" id="A0A8H4ZWM8"/>
<dbReference type="EMBL" id="JAAFOW010003341">
    <property type="protein sequence ID" value="KAF5254096.1"/>
    <property type="molecule type" value="Genomic_DNA"/>
</dbReference>
<evidence type="ECO:0000256" key="1">
    <source>
        <dbReference type="SAM" id="MobiDB-lite"/>
    </source>
</evidence>
<feature type="region of interest" description="Disordered" evidence="1">
    <location>
        <begin position="42"/>
        <end position="62"/>
    </location>
</feature>
<protein>
    <submittedName>
        <fullName evidence="2">Uncharacterized protein</fullName>
    </submittedName>
</protein>
<reference evidence="2" key="1">
    <citation type="submission" date="2020-02" db="EMBL/GenBank/DDBJ databases">
        <title>Identification and distribution of gene clusters putatively required for synthesis of sphingolipid metabolism inhibitors in phylogenetically diverse species of the filamentous fungus Fusarium.</title>
        <authorList>
            <person name="Kim H.-S."/>
            <person name="Busman M."/>
            <person name="Brown D.W."/>
            <person name="Divon H."/>
            <person name="Uhlig S."/>
            <person name="Proctor R.H."/>
        </authorList>
    </citation>
    <scope>NUCLEOTIDE SEQUENCE [LARGE SCALE GENOMIC DNA]</scope>
    <source>
        <strain evidence="2">NRRL 39464</strain>
    </source>
</reference>
<organism evidence="2 3">
    <name type="scientific">Fusarium oxysporum</name>
    <name type="common">Fusarium vascular wilt</name>
    <dbReference type="NCBI Taxonomy" id="5507"/>
    <lineage>
        <taxon>Eukaryota</taxon>
        <taxon>Fungi</taxon>
        <taxon>Dikarya</taxon>
        <taxon>Ascomycota</taxon>
        <taxon>Pezizomycotina</taxon>
        <taxon>Sordariomycetes</taxon>
        <taxon>Hypocreomycetidae</taxon>
        <taxon>Hypocreales</taxon>
        <taxon>Nectriaceae</taxon>
        <taxon>Fusarium</taxon>
        <taxon>Fusarium oxysporum species complex</taxon>
    </lineage>
</organism>
<evidence type="ECO:0000313" key="3">
    <source>
        <dbReference type="Proteomes" id="UP000558688"/>
    </source>
</evidence>
<accession>A0A8H4ZWM8</accession>
<name>A0A8H4ZWM8_FUSOX</name>